<dbReference type="InterPro" id="IPR001678">
    <property type="entry name" value="MeTrfase_RsmB-F_NOP2_dom"/>
</dbReference>
<proteinExistence type="inferred from homology"/>
<dbReference type="GO" id="GO:0003723">
    <property type="term" value="F:RNA binding"/>
    <property type="evidence" value="ECO:0007669"/>
    <property type="project" value="UniProtKB-UniRule"/>
</dbReference>
<keyword evidence="2 5" id="KW-0808">Transferase</keyword>
<accession>A0A5B8FXK1</accession>
<organism evidence="7 8">
    <name type="scientific">Paroceanicella profunda</name>
    <dbReference type="NCBI Taxonomy" id="2579971"/>
    <lineage>
        <taxon>Bacteria</taxon>
        <taxon>Pseudomonadati</taxon>
        <taxon>Pseudomonadota</taxon>
        <taxon>Alphaproteobacteria</taxon>
        <taxon>Rhodobacterales</taxon>
        <taxon>Paracoccaceae</taxon>
        <taxon>Paroceanicella</taxon>
    </lineage>
</organism>
<dbReference type="CDD" id="cd02440">
    <property type="entry name" value="AdoMet_MTases"/>
    <property type="match status" value="1"/>
</dbReference>
<dbReference type="PANTHER" id="PTHR22807:SF61">
    <property type="entry name" value="NOL1_NOP2_SUN FAMILY PROTEIN _ ANTITERMINATION NUSB DOMAIN-CONTAINING PROTEIN"/>
    <property type="match status" value="1"/>
</dbReference>
<dbReference type="InterPro" id="IPR029063">
    <property type="entry name" value="SAM-dependent_MTases_sf"/>
</dbReference>
<feature type="domain" description="SAM-dependent MTase RsmB/NOP-type" evidence="6">
    <location>
        <begin position="108"/>
        <end position="400"/>
    </location>
</feature>
<evidence type="ECO:0000313" key="8">
    <source>
        <dbReference type="Proteomes" id="UP000305888"/>
    </source>
</evidence>
<keyword evidence="1 5" id="KW-0489">Methyltransferase</keyword>
<dbReference type="PROSITE" id="PS51686">
    <property type="entry name" value="SAM_MT_RSMB_NOP"/>
    <property type="match status" value="1"/>
</dbReference>
<dbReference type="Pfam" id="PF01029">
    <property type="entry name" value="NusB"/>
    <property type="match status" value="1"/>
</dbReference>
<evidence type="ECO:0000256" key="2">
    <source>
        <dbReference type="ARBA" id="ARBA00022679"/>
    </source>
</evidence>
<dbReference type="OrthoDB" id="9810297at2"/>
<keyword evidence="3 5" id="KW-0949">S-adenosyl-L-methionine</keyword>
<dbReference type="EMBL" id="CP040818">
    <property type="protein sequence ID" value="QDL93646.1"/>
    <property type="molecule type" value="Genomic_DNA"/>
</dbReference>
<dbReference type="SUPFAM" id="SSF48013">
    <property type="entry name" value="NusB-like"/>
    <property type="match status" value="1"/>
</dbReference>
<evidence type="ECO:0000259" key="6">
    <source>
        <dbReference type="PROSITE" id="PS51686"/>
    </source>
</evidence>
<dbReference type="Pfam" id="PF01189">
    <property type="entry name" value="Methyltr_RsmB-F"/>
    <property type="match status" value="1"/>
</dbReference>
<dbReference type="SUPFAM" id="SSF53335">
    <property type="entry name" value="S-adenosyl-L-methionine-dependent methyltransferases"/>
    <property type="match status" value="1"/>
</dbReference>
<dbReference type="AlphaFoldDB" id="A0A5B8FXK1"/>
<feature type="binding site" evidence="5">
    <location>
        <position position="281"/>
    </location>
    <ligand>
        <name>S-adenosyl-L-methionine</name>
        <dbReference type="ChEBI" id="CHEBI:59789"/>
    </ligand>
</feature>
<dbReference type="GO" id="GO:0001510">
    <property type="term" value="P:RNA methylation"/>
    <property type="evidence" value="ECO:0007669"/>
    <property type="project" value="InterPro"/>
</dbReference>
<dbReference type="InterPro" id="IPR035926">
    <property type="entry name" value="NusB-like_sf"/>
</dbReference>
<feature type="active site" description="Nucleophile" evidence="5">
    <location>
        <position position="334"/>
    </location>
</feature>
<feature type="binding site" evidence="5">
    <location>
        <position position="265"/>
    </location>
    <ligand>
        <name>S-adenosyl-L-methionine</name>
        <dbReference type="ChEBI" id="CHEBI:59789"/>
    </ligand>
</feature>
<dbReference type="InterPro" id="IPR049560">
    <property type="entry name" value="MeTrfase_RsmB-F_NOP2_cat"/>
</dbReference>
<feature type="binding site" evidence="5">
    <location>
        <begin position="218"/>
        <end position="224"/>
    </location>
    <ligand>
        <name>S-adenosyl-L-methionine</name>
        <dbReference type="ChEBI" id="CHEBI:59789"/>
    </ligand>
</feature>
<dbReference type="PANTHER" id="PTHR22807">
    <property type="entry name" value="NOP2 YEAST -RELATED NOL1/NOP2/FMU SUN DOMAIN-CONTAINING"/>
    <property type="match status" value="1"/>
</dbReference>
<keyword evidence="4 5" id="KW-0694">RNA-binding</keyword>
<sequence>MLGEGGFDTDLAPAERARALALGASVLRNLGRVDAILNPWLTREPPLRVRNALRLAATELLAENTAPHAAVDAAVRLVEASPRTRHLKGLTNAVARRLTREGAALWEAQVPGDLTLTGPLRARIETAWGPEAAQAIARAHAAGAPLDLTPRDPAQAAALAERLGATLLPGGSLRLPRGGQVSALSGYDEGAWWVQDTAAAMPVRLLGDVAGLTALDLCAAPGGKTLQLAAGGARVTALDISEPRLARLHENLARTGLPAEVIIADAMDWAPAEPFDIVLVDAPCSATGTIRRHPDLPFLKSHTDLRSLTRLQDRMLARSWDWVKPGGRLVFCTCSLFPEEGEARLDRFLARHPEAEALPVPALDGIAPGWAEGAALRLRPDYWAEAGGMDGFFASVIRRGG</sequence>
<evidence type="ECO:0000256" key="1">
    <source>
        <dbReference type="ARBA" id="ARBA00022603"/>
    </source>
</evidence>
<dbReference type="PRINTS" id="PR02008">
    <property type="entry name" value="RCMTFAMILY"/>
</dbReference>
<keyword evidence="8" id="KW-1185">Reference proteome</keyword>
<evidence type="ECO:0000256" key="3">
    <source>
        <dbReference type="ARBA" id="ARBA00022691"/>
    </source>
</evidence>
<dbReference type="InterPro" id="IPR023267">
    <property type="entry name" value="RCMT"/>
</dbReference>
<dbReference type="Gene3D" id="1.10.940.10">
    <property type="entry name" value="NusB-like"/>
    <property type="match status" value="1"/>
</dbReference>
<dbReference type="GO" id="GO:0006355">
    <property type="term" value="P:regulation of DNA-templated transcription"/>
    <property type="evidence" value="ECO:0007669"/>
    <property type="project" value="InterPro"/>
</dbReference>
<dbReference type="InterPro" id="IPR006027">
    <property type="entry name" value="NusB_RsmB_TIM44"/>
</dbReference>
<dbReference type="Proteomes" id="UP000305888">
    <property type="component" value="Chromosome"/>
</dbReference>
<evidence type="ECO:0000313" key="7">
    <source>
        <dbReference type="EMBL" id="QDL93646.1"/>
    </source>
</evidence>
<evidence type="ECO:0000256" key="4">
    <source>
        <dbReference type="ARBA" id="ARBA00022884"/>
    </source>
</evidence>
<comment type="similarity">
    <text evidence="5">Belongs to the class I-like SAM-binding methyltransferase superfamily. RsmB/NOP family.</text>
</comment>
<dbReference type="KEGG" id="ppru:FDP22_08345"/>
<reference evidence="7 8" key="1">
    <citation type="submission" date="2019-06" db="EMBL/GenBank/DDBJ databases">
        <title>Genome sequence of Rhodobacteraceae bacterium D4M1.</title>
        <authorList>
            <person name="Cao J."/>
        </authorList>
    </citation>
    <scope>NUCLEOTIDE SEQUENCE [LARGE SCALE GENOMIC DNA]</scope>
    <source>
        <strain evidence="7 8">D4M1</strain>
    </source>
</reference>
<name>A0A5B8FXK1_9RHOB</name>
<evidence type="ECO:0000256" key="5">
    <source>
        <dbReference type="PROSITE-ProRule" id="PRU01023"/>
    </source>
</evidence>
<feature type="binding site" evidence="5">
    <location>
        <position position="239"/>
    </location>
    <ligand>
        <name>S-adenosyl-L-methionine</name>
        <dbReference type="ChEBI" id="CHEBI:59789"/>
    </ligand>
</feature>
<protein>
    <submittedName>
        <fullName evidence="7">Methyltransferase domain-containing protein</fullName>
    </submittedName>
</protein>
<gene>
    <name evidence="7" type="ORF">FDP22_08345</name>
</gene>
<dbReference type="Gene3D" id="3.40.50.150">
    <property type="entry name" value="Vaccinia Virus protein VP39"/>
    <property type="match status" value="1"/>
</dbReference>
<dbReference type="GO" id="GO:0008173">
    <property type="term" value="F:RNA methyltransferase activity"/>
    <property type="evidence" value="ECO:0007669"/>
    <property type="project" value="InterPro"/>
</dbReference>